<feature type="transmembrane region" description="Helical" evidence="4">
    <location>
        <begin position="169"/>
        <end position="186"/>
    </location>
</feature>
<dbReference type="GO" id="GO:0005886">
    <property type="term" value="C:plasma membrane"/>
    <property type="evidence" value="ECO:0007669"/>
    <property type="project" value="TreeGrafter"/>
</dbReference>
<proteinExistence type="inferred from homology"/>
<evidence type="ECO:0000256" key="2">
    <source>
        <dbReference type="ARBA" id="ARBA00022989"/>
    </source>
</evidence>
<evidence type="ECO:0000256" key="1">
    <source>
        <dbReference type="ARBA" id="ARBA00022692"/>
    </source>
</evidence>
<feature type="transmembrane region" description="Helical" evidence="4">
    <location>
        <begin position="52"/>
        <end position="73"/>
    </location>
</feature>
<keyword evidence="3 4" id="KW-0472">Membrane</keyword>
<dbReference type="OrthoDB" id="73901at2759"/>
<organism evidence="5 6">
    <name type="scientific">Massariosphaeria phaeospora</name>
    <dbReference type="NCBI Taxonomy" id="100035"/>
    <lineage>
        <taxon>Eukaryota</taxon>
        <taxon>Fungi</taxon>
        <taxon>Dikarya</taxon>
        <taxon>Ascomycota</taxon>
        <taxon>Pezizomycotina</taxon>
        <taxon>Dothideomycetes</taxon>
        <taxon>Pleosporomycetidae</taxon>
        <taxon>Pleosporales</taxon>
        <taxon>Pleosporales incertae sedis</taxon>
        <taxon>Massariosphaeria</taxon>
    </lineage>
</organism>
<keyword evidence="4" id="KW-0186">Copper</keyword>
<dbReference type="GO" id="GO:0005375">
    <property type="term" value="F:copper ion transmembrane transporter activity"/>
    <property type="evidence" value="ECO:0007669"/>
    <property type="project" value="UniProtKB-UniRule"/>
</dbReference>
<dbReference type="Pfam" id="PF04145">
    <property type="entry name" value="Ctr"/>
    <property type="match status" value="1"/>
</dbReference>
<comment type="subcellular location">
    <subcellularLocation>
        <location evidence="4">Membrane</location>
        <topology evidence="4">Multi-pass membrane protein</topology>
    </subcellularLocation>
</comment>
<dbReference type="AlphaFoldDB" id="A0A7C8I8G3"/>
<name>A0A7C8I8G3_9PLEO</name>
<comment type="caution">
    <text evidence="5">The sequence shown here is derived from an EMBL/GenBank/DDBJ whole genome shotgun (WGS) entry which is preliminary data.</text>
</comment>
<comment type="similarity">
    <text evidence="4">Belongs to the copper transporter (Ctr) (TC 1.A.56) family. SLC31A subfamily.</text>
</comment>
<dbReference type="PANTHER" id="PTHR12483:SF120">
    <property type="entry name" value="HIGH-AFFINITY COPPER TRANSPORTER CTRA2"/>
    <property type="match status" value="1"/>
</dbReference>
<keyword evidence="1 4" id="KW-0812">Transmembrane</keyword>
<evidence type="ECO:0000256" key="4">
    <source>
        <dbReference type="RuleBase" id="RU367022"/>
    </source>
</evidence>
<keyword evidence="6" id="KW-1185">Reference proteome</keyword>
<accession>A0A7C8I8G3</accession>
<dbReference type="InterPro" id="IPR007274">
    <property type="entry name" value="Cop_transporter"/>
</dbReference>
<gene>
    <name evidence="5" type="ORF">BDV95DRAFT_627984</name>
</gene>
<evidence type="ECO:0000313" key="6">
    <source>
        <dbReference type="Proteomes" id="UP000481861"/>
    </source>
</evidence>
<keyword evidence="4" id="KW-0406">Ion transport</keyword>
<keyword evidence="4" id="KW-0813">Transport</keyword>
<keyword evidence="4" id="KW-0187">Copper transport</keyword>
<reference evidence="5 6" key="1">
    <citation type="submission" date="2020-01" db="EMBL/GenBank/DDBJ databases">
        <authorList>
            <consortium name="DOE Joint Genome Institute"/>
            <person name="Haridas S."/>
            <person name="Albert R."/>
            <person name="Binder M."/>
            <person name="Bloem J."/>
            <person name="Labutti K."/>
            <person name="Salamov A."/>
            <person name="Andreopoulos B."/>
            <person name="Baker S.E."/>
            <person name="Barry K."/>
            <person name="Bills G."/>
            <person name="Bluhm B.H."/>
            <person name="Cannon C."/>
            <person name="Castanera R."/>
            <person name="Culley D.E."/>
            <person name="Daum C."/>
            <person name="Ezra D."/>
            <person name="Gonzalez J.B."/>
            <person name="Henrissat B."/>
            <person name="Kuo A."/>
            <person name="Liang C."/>
            <person name="Lipzen A."/>
            <person name="Lutzoni F."/>
            <person name="Magnuson J."/>
            <person name="Mondo S."/>
            <person name="Nolan M."/>
            <person name="Ohm R."/>
            <person name="Pangilinan J."/>
            <person name="Park H.-J.H."/>
            <person name="Ramirez L."/>
            <person name="Alfaro M."/>
            <person name="Sun H."/>
            <person name="Tritt A."/>
            <person name="Yoshinaga Y."/>
            <person name="Zwiers L.-H.L."/>
            <person name="Turgeon B.G."/>
            <person name="Goodwin S.B."/>
            <person name="Spatafora J.W."/>
            <person name="Crous P.W."/>
            <person name="Grigoriev I.V."/>
        </authorList>
    </citation>
    <scope>NUCLEOTIDE SEQUENCE [LARGE SCALE GENOMIC DNA]</scope>
    <source>
        <strain evidence="5 6">CBS 611.86</strain>
    </source>
</reference>
<dbReference type="PANTHER" id="PTHR12483">
    <property type="entry name" value="SOLUTE CARRIER FAMILY 31 COPPER TRANSPORTERS"/>
    <property type="match status" value="1"/>
</dbReference>
<evidence type="ECO:0000313" key="5">
    <source>
        <dbReference type="EMBL" id="KAF2873288.1"/>
    </source>
</evidence>
<keyword evidence="2 4" id="KW-1133">Transmembrane helix</keyword>
<protein>
    <recommendedName>
        <fullName evidence="4">Copper transport protein</fullName>
    </recommendedName>
</protein>
<dbReference type="EMBL" id="JAADJZ010000008">
    <property type="protein sequence ID" value="KAF2873288.1"/>
    <property type="molecule type" value="Genomic_DNA"/>
</dbReference>
<evidence type="ECO:0000256" key="3">
    <source>
        <dbReference type="ARBA" id="ARBA00023136"/>
    </source>
</evidence>
<sequence>MVAHGADHDMSAMASTGHAHGSDATSSGGMQMTFLTATNTPLYSNSWTPASAGAYAGTCVFLILLAVTLRALFTAKSFLEARAIESALKRRYVVVADQPSVTDKAMNDASSTTGILTTNGVQEDVKVVSAPVKHIQPWRFGVDLPRALLMTVATAVGYLLMLAVMTYNVGYFCSVLAGAFIGELAFGRFGHGAMSM</sequence>
<dbReference type="Proteomes" id="UP000481861">
    <property type="component" value="Unassembled WGS sequence"/>
</dbReference>